<dbReference type="AlphaFoldDB" id="A0A8H8CNV8"/>
<reference evidence="1" key="1">
    <citation type="submission" date="2021-02" db="EMBL/GenBank/DDBJ databases">
        <title>Psilocybe cubensis genome.</title>
        <authorList>
            <person name="Mckernan K.J."/>
            <person name="Crawford S."/>
            <person name="Trippe A."/>
            <person name="Kane L.T."/>
            <person name="Mclaughlin S."/>
        </authorList>
    </citation>
    <scope>NUCLEOTIDE SEQUENCE [LARGE SCALE GENOMIC DNA]</scope>
    <source>
        <strain evidence="1">MGC-MH-2018</strain>
    </source>
</reference>
<comment type="caution">
    <text evidence="1">The sequence shown here is derived from an EMBL/GenBank/DDBJ whole genome shotgun (WGS) entry which is preliminary data.</text>
</comment>
<evidence type="ECO:0000313" key="1">
    <source>
        <dbReference type="EMBL" id="KAG5173357.1"/>
    </source>
</evidence>
<gene>
    <name evidence="1" type="ORF">JR316_000010</name>
</gene>
<dbReference type="OrthoDB" id="3051478at2759"/>
<sequence>MSAPPYLNPGNYVIFAENTTATTTTSPLQNGRSNFAVTCPLAAGANLTITPLTSAANATPAQIWLVTGDGMILSKTTATGQLAQSPIFYASYTNNVPNIVTSSGSTNPAPSTKFVFNVSQVAKTDQGDALSYLATVMTADNADQFWTIDSVVKANLKSTSKRFVFVPV</sequence>
<proteinExistence type="predicted"/>
<accession>A0A8H8CNV8</accession>
<protein>
    <submittedName>
        <fullName evidence="1">Uncharacterized protein</fullName>
    </submittedName>
</protein>
<organism evidence="1">
    <name type="scientific">Psilocybe cubensis</name>
    <name type="common">Psychedelic mushroom</name>
    <name type="synonym">Stropharia cubensis</name>
    <dbReference type="NCBI Taxonomy" id="181762"/>
    <lineage>
        <taxon>Eukaryota</taxon>
        <taxon>Fungi</taxon>
        <taxon>Dikarya</taxon>
        <taxon>Basidiomycota</taxon>
        <taxon>Agaricomycotina</taxon>
        <taxon>Agaricomycetes</taxon>
        <taxon>Agaricomycetidae</taxon>
        <taxon>Agaricales</taxon>
        <taxon>Agaricineae</taxon>
        <taxon>Strophariaceae</taxon>
        <taxon>Psilocybe</taxon>
    </lineage>
</organism>
<dbReference type="EMBL" id="JAFIQS010000001">
    <property type="protein sequence ID" value="KAG5173357.1"/>
    <property type="molecule type" value="Genomic_DNA"/>
</dbReference>
<name>A0A8H8CNV8_PSICU</name>